<dbReference type="Pfam" id="PF00378">
    <property type="entry name" value="ECH_1"/>
    <property type="match status" value="1"/>
</dbReference>
<dbReference type="OrthoDB" id="2862111at2"/>
<dbReference type="AlphaFoldDB" id="A0A4Z0BV22"/>
<comment type="caution">
    <text evidence="3">The sequence shown here is derived from an EMBL/GenBank/DDBJ whole genome shotgun (WGS) entry which is preliminary data.</text>
</comment>
<keyword evidence="3" id="KW-0413">Isomerase</keyword>
<gene>
    <name evidence="3" type="ORF">EZ313_15700</name>
</gene>
<dbReference type="GO" id="GO:0016829">
    <property type="term" value="F:lyase activity"/>
    <property type="evidence" value="ECO:0007669"/>
    <property type="project" value="UniProtKB-KW"/>
</dbReference>
<dbReference type="InterPro" id="IPR014748">
    <property type="entry name" value="Enoyl-CoA_hydra_C"/>
</dbReference>
<dbReference type="Gene3D" id="3.90.226.10">
    <property type="entry name" value="2-enoyl-CoA Hydratase, Chain A, domain 1"/>
    <property type="match status" value="1"/>
</dbReference>
<keyword evidence="4" id="KW-1185">Reference proteome</keyword>
<dbReference type="PANTHER" id="PTHR11941:SF54">
    <property type="entry name" value="ENOYL-COA HYDRATASE, MITOCHONDRIAL"/>
    <property type="match status" value="1"/>
</dbReference>
<evidence type="ECO:0000256" key="1">
    <source>
        <dbReference type="ARBA" id="ARBA00005254"/>
    </source>
</evidence>
<name>A0A4Z0BV22_9BURK</name>
<evidence type="ECO:0000313" key="4">
    <source>
        <dbReference type="Proteomes" id="UP000298180"/>
    </source>
</evidence>
<dbReference type="Proteomes" id="UP000298180">
    <property type="component" value="Unassembled WGS sequence"/>
</dbReference>
<keyword evidence="2" id="KW-0456">Lyase</keyword>
<dbReference type="InterPro" id="IPR001753">
    <property type="entry name" value="Enoyl-CoA_hydra/iso"/>
</dbReference>
<dbReference type="PANTHER" id="PTHR11941">
    <property type="entry name" value="ENOYL-COA HYDRATASE-RELATED"/>
    <property type="match status" value="1"/>
</dbReference>
<evidence type="ECO:0000256" key="2">
    <source>
        <dbReference type="ARBA" id="ARBA00023239"/>
    </source>
</evidence>
<dbReference type="InterPro" id="IPR029045">
    <property type="entry name" value="ClpP/crotonase-like_dom_sf"/>
</dbReference>
<accession>A0A4Z0BV22</accession>
<dbReference type="CDD" id="cd06558">
    <property type="entry name" value="crotonase-like"/>
    <property type="match status" value="1"/>
</dbReference>
<dbReference type="Gene3D" id="1.10.12.10">
    <property type="entry name" value="Lyase 2-enoyl-coa Hydratase, Chain A, domain 2"/>
    <property type="match status" value="1"/>
</dbReference>
<dbReference type="SUPFAM" id="SSF52096">
    <property type="entry name" value="ClpP/crotonase"/>
    <property type="match status" value="1"/>
</dbReference>
<organism evidence="3 4">
    <name type="scientific">Ramlibacter henchirensis</name>
    <dbReference type="NCBI Taxonomy" id="204072"/>
    <lineage>
        <taxon>Bacteria</taxon>
        <taxon>Pseudomonadati</taxon>
        <taxon>Pseudomonadota</taxon>
        <taxon>Betaproteobacteria</taxon>
        <taxon>Burkholderiales</taxon>
        <taxon>Comamonadaceae</taxon>
        <taxon>Ramlibacter</taxon>
    </lineage>
</organism>
<dbReference type="GO" id="GO:0006635">
    <property type="term" value="P:fatty acid beta-oxidation"/>
    <property type="evidence" value="ECO:0007669"/>
    <property type="project" value="TreeGrafter"/>
</dbReference>
<dbReference type="GO" id="GO:0016853">
    <property type="term" value="F:isomerase activity"/>
    <property type="evidence" value="ECO:0007669"/>
    <property type="project" value="UniProtKB-KW"/>
</dbReference>
<protein>
    <submittedName>
        <fullName evidence="3">Enoyl-CoA hydratase/isomerase family protein</fullName>
    </submittedName>
</protein>
<evidence type="ECO:0000313" key="3">
    <source>
        <dbReference type="EMBL" id="TFZ02691.1"/>
    </source>
</evidence>
<sequence>MQAEASQTPRFSVQDGIARITLARPAHRNRLQNEDLAVLKDRFHQIDQDTTVRVVVLTAEVLPERPVFSAGYNTADFEAGPPAVGFEEVVEALERLRPVTVCALNGSVYGGATDFVLACDLALGAEGIEMRMPAASLGIHYYASGLVRYVSRLGVSAAKRAFLTAEPLDAQTLLRIGYLQEVVPAAQLDERVEALARHIAGLAPMAVQTLKQSLNELARGEYDIAQLRAREKATMQSDDFAEGRRAFAERRAPVWKGR</sequence>
<proteinExistence type="inferred from homology"/>
<reference evidence="3 4" key="1">
    <citation type="submission" date="2019-03" db="EMBL/GenBank/DDBJ databases">
        <title>Ramlibacter henchirensis DSM 14656, whole genome shotgun sequence.</title>
        <authorList>
            <person name="Zhang X."/>
            <person name="Feng G."/>
            <person name="Zhu H."/>
        </authorList>
    </citation>
    <scope>NUCLEOTIDE SEQUENCE [LARGE SCALE GENOMIC DNA]</scope>
    <source>
        <strain evidence="3 4">DSM 14656</strain>
    </source>
</reference>
<dbReference type="EMBL" id="SMLM01000002">
    <property type="protein sequence ID" value="TFZ02691.1"/>
    <property type="molecule type" value="Genomic_DNA"/>
</dbReference>
<comment type="similarity">
    <text evidence="1">Belongs to the enoyl-CoA hydratase/isomerase family.</text>
</comment>
<dbReference type="RefSeq" id="WP_135264216.1">
    <property type="nucleotide sequence ID" value="NZ_SMLM01000002.1"/>
</dbReference>